<dbReference type="NCBIfam" id="NF003814">
    <property type="entry name" value="PRK05406.1-3"/>
    <property type="match status" value="1"/>
</dbReference>
<dbReference type="GO" id="GO:0005975">
    <property type="term" value="P:carbohydrate metabolic process"/>
    <property type="evidence" value="ECO:0007669"/>
    <property type="project" value="InterPro"/>
</dbReference>
<dbReference type="SUPFAM" id="SSF88713">
    <property type="entry name" value="Glycoside hydrolase/deacetylase"/>
    <property type="match status" value="1"/>
</dbReference>
<dbReference type="Pfam" id="PF03746">
    <property type="entry name" value="LamB_YcsF"/>
    <property type="match status" value="1"/>
</dbReference>
<dbReference type="EMBL" id="JAAXOQ010000021">
    <property type="protein sequence ID" value="NKY19751.1"/>
    <property type="molecule type" value="Genomic_DNA"/>
</dbReference>
<dbReference type="RefSeq" id="WP_168546742.1">
    <property type="nucleotide sequence ID" value="NZ_BAAAKS010000002.1"/>
</dbReference>
<protein>
    <submittedName>
        <fullName evidence="1">5-oxoprolinase subunit PxpA</fullName>
    </submittedName>
</protein>
<keyword evidence="2" id="KW-1185">Reference proteome</keyword>
<dbReference type="Proteomes" id="UP000582646">
    <property type="component" value="Unassembled WGS sequence"/>
</dbReference>
<evidence type="ECO:0000313" key="1">
    <source>
        <dbReference type="EMBL" id="NKY19751.1"/>
    </source>
</evidence>
<dbReference type="InterPro" id="IPR005501">
    <property type="entry name" value="LamB/YcsF/PxpA-like"/>
</dbReference>
<evidence type="ECO:0000313" key="2">
    <source>
        <dbReference type="Proteomes" id="UP000582646"/>
    </source>
</evidence>
<sequence>MTTTIDINCDMSEGFGAWSFGDDVDAQMMPLVSSINVAAGFHAGDPRIIARTVALAREHGVGVGVHPGFRDLAGFGRRHIDARPEELVDDCVYQLGAVREFVALNGLRLQHFKLHGALYMHASRDAAFAESLIGTLHRIDPELPVLVMAGSVIEGVARERAHPVIREFYADRHYGPDGQIVFTRDVGALSPDEVAAKVIRACRDGVVTAVDGTTVRVPFESICIHSDTRGAIDLMTSTRSALDGAGITVRSFAPPVPLS</sequence>
<gene>
    <name evidence="1" type="ORF">HF999_15410</name>
</gene>
<organism evidence="1 2">
    <name type="scientific">Tsukamurella spumae</name>
    <dbReference type="NCBI Taxonomy" id="44753"/>
    <lineage>
        <taxon>Bacteria</taxon>
        <taxon>Bacillati</taxon>
        <taxon>Actinomycetota</taxon>
        <taxon>Actinomycetes</taxon>
        <taxon>Mycobacteriales</taxon>
        <taxon>Tsukamurellaceae</taxon>
        <taxon>Tsukamurella</taxon>
    </lineage>
</organism>
<dbReference type="Gene3D" id="3.20.20.370">
    <property type="entry name" value="Glycoside hydrolase/deacetylase"/>
    <property type="match status" value="1"/>
</dbReference>
<proteinExistence type="predicted"/>
<accession>A0A846X3S2</accession>
<dbReference type="PANTHER" id="PTHR30292:SF0">
    <property type="entry name" value="5-OXOPROLINASE SUBUNIT A"/>
    <property type="match status" value="1"/>
</dbReference>
<name>A0A846X3S2_9ACTN</name>
<comment type="caution">
    <text evidence="1">The sequence shown here is derived from an EMBL/GenBank/DDBJ whole genome shotgun (WGS) entry which is preliminary data.</text>
</comment>
<dbReference type="InterPro" id="IPR011330">
    <property type="entry name" value="Glyco_hydro/deAcase_b/a-brl"/>
</dbReference>
<dbReference type="PANTHER" id="PTHR30292">
    <property type="entry name" value="UNCHARACTERIZED PROTEIN YBGL-RELATED"/>
    <property type="match status" value="1"/>
</dbReference>
<dbReference type="AlphaFoldDB" id="A0A846X3S2"/>
<reference evidence="1 2" key="1">
    <citation type="submission" date="2020-04" db="EMBL/GenBank/DDBJ databases">
        <title>MicrobeNet Type strains.</title>
        <authorList>
            <person name="Nicholson A.C."/>
        </authorList>
    </citation>
    <scope>NUCLEOTIDE SEQUENCE [LARGE SCALE GENOMIC DNA]</scope>
    <source>
        <strain evidence="1 2">DSM 44113</strain>
    </source>
</reference>